<feature type="domain" description="CENP-V/GFA" evidence="5">
    <location>
        <begin position="9"/>
        <end position="111"/>
    </location>
</feature>
<comment type="caution">
    <text evidence="6">The sequence shown here is derived from an EMBL/GenBank/DDBJ whole genome shotgun (WGS) entry which is preliminary data.</text>
</comment>
<organism evidence="6 7">
    <name type="scientific">Rubellimicrobium thermophilum DSM 16684</name>
    <dbReference type="NCBI Taxonomy" id="1123069"/>
    <lineage>
        <taxon>Bacteria</taxon>
        <taxon>Pseudomonadati</taxon>
        <taxon>Pseudomonadota</taxon>
        <taxon>Alphaproteobacteria</taxon>
        <taxon>Rhodobacterales</taxon>
        <taxon>Roseobacteraceae</taxon>
        <taxon>Rubellimicrobium</taxon>
    </lineage>
</organism>
<dbReference type="Proteomes" id="UP000015346">
    <property type="component" value="Unassembled WGS sequence"/>
</dbReference>
<evidence type="ECO:0000256" key="1">
    <source>
        <dbReference type="ARBA" id="ARBA00005495"/>
    </source>
</evidence>
<dbReference type="GO" id="GO:0046872">
    <property type="term" value="F:metal ion binding"/>
    <property type="evidence" value="ECO:0007669"/>
    <property type="project" value="UniProtKB-KW"/>
</dbReference>
<dbReference type="InterPro" id="IPR011057">
    <property type="entry name" value="Mss4-like_sf"/>
</dbReference>
<keyword evidence="7" id="KW-1185">Reference proteome</keyword>
<evidence type="ECO:0000256" key="2">
    <source>
        <dbReference type="ARBA" id="ARBA00022723"/>
    </source>
</evidence>
<dbReference type="Gene3D" id="3.90.1590.10">
    <property type="entry name" value="glutathione-dependent formaldehyde- activating enzyme (gfa)"/>
    <property type="match status" value="1"/>
</dbReference>
<proteinExistence type="inferred from homology"/>
<reference evidence="6 7" key="1">
    <citation type="journal article" date="2013" name="Stand. Genomic Sci.">
        <title>Genome sequence of the reddish-pigmented Rubellimicrobium thermophilum type strain (DSM 16684(T)), a member of the Roseobacter clade.</title>
        <authorList>
            <person name="Fiebig A."/>
            <person name="Riedel T."/>
            <person name="Gronow S."/>
            <person name="Petersen J."/>
            <person name="Klenk H.P."/>
            <person name="Goker M."/>
        </authorList>
    </citation>
    <scope>NUCLEOTIDE SEQUENCE [LARGE SCALE GENOMIC DNA]</scope>
    <source>
        <strain evidence="6 7">DSM 16684</strain>
    </source>
</reference>
<dbReference type="SUPFAM" id="SSF51316">
    <property type="entry name" value="Mss4-like"/>
    <property type="match status" value="1"/>
</dbReference>
<evidence type="ECO:0000259" key="5">
    <source>
        <dbReference type="PROSITE" id="PS51891"/>
    </source>
</evidence>
<dbReference type="HOGENOM" id="CLU_055491_4_1_5"/>
<gene>
    <name evidence="6" type="ORF">ruthe_02143</name>
</gene>
<keyword evidence="4" id="KW-0456">Lyase</keyword>
<evidence type="ECO:0000256" key="4">
    <source>
        <dbReference type="ARBA" id="ARBA00023239"/>
    </source>
</evidence>
<dbReference type="OrthoDB" id="9807246at2"/>
<dbReference type="PANTHER" id="PTHR33337">
    <property type="entry name" value="GFA DOMAIN-CONTAINING PROTEIN"/>
    <property type="match status" value="1"/>
</dbReference>
<dbReference type="PROSITE" id="PS51891">
    <property type="entry name" value="CENP_V_GFA"/>
    <property type="match status" value="1"/>
</dbReference>
<keyword evidence="3" id="KW-0862">Zinc</keyword>
<dbReference type="Pfam" id="PF04828">
    <property type="entry name" value="GFA"/>
    <property type="match status" value="1"/>
</dbReference>
<protein>
    <recommendedName>
        <fullName evidence="5">CENP-V/GFA domain-containing protein</fullName>
    </recommendedName>
</protein>
<dbReference type="PATRIC" id="fig|1123069.3.peg.2117"/>
<keyword evidence="2" id="KW-0479">Metal-binding</keyword>
<dbReference type="GO" id="GO:0016846">
    <property type="term" value="F:carbon-sulfur lyase activity"/>
    <property type="evidence" value="ECO:0007669"/>
    <property type="project" value="InterPro"/>
</dbReference>
<comment type="similarity">
    <text evidence="1">Belongs to the Gfa family.</text>
</comment>
<dbReference type="PANTHER" id="PTHR33337:SF40">
    <property type="entry name" value="CENP-V_GFA DOMAIN-CONTAINING PROTEIN-RELATED"/>
    <property type="match status" value="1"/>
</dbReference>
<name>S9QY13_9RHOB</name>
<dbReference type="InterPro" id="IPR006913">
    <property type="entry name" value="CENP-V/GFA"/>
</dbReference>
<dbReference type="STRING" id="1123069.ruthe_02143"/>
<dbReference type="RefSeq" id="WP_021098226.1">
    <property type="nucleotide sequence ID" value="NZ_KE557322.1"/>
</dbReference>
<dbReference type="AlphaFoldDB" id="S9QY13"/>
<evidence type="ECO:0000313" key="6">
    <source>
        <dbReference type="EMBL" id="EPX84528.1"/>
    </source>
</evidence>
<evidence type="ECO:0000313" key="7">
    <source>
        <dbReference type="Proteomes" id="UP000015346"/>
    </source>
</evidence>
<sequence>MADLAQGGFEGRCLCGAVTLRVAGGHDPRIGACHCRMCQRWSGGLFLAFAAAADAVHVTGRTRRFRSSPFAERGFCPVCGSHLWFREIHEDGRPGDYELMPGLFEAAADWPLESETYADRRFACLDLAGDHPRITRADYEAANPFIAGDDP</sequence>
<dbReference type="EMBL" id="AOLV01000023">
    <property type="protein sequence ID" value="EPX84528.1"/>
    <property type="molecule type" value="Genomic_DNA"/>
</dbReference>
<accession>S9QY13</accession>
<evidence type="ECO:0000256" key="3">
    <source>
        <dbReference type="ARBA" id="ARBA00022833"/>
    </source>
</evidence>